<dbReference type="GO" id="GO:0005634">
    <property type="term" value="C:nucleus"/>
    <property type="evidence" value="ECO:0007669"/>
    <property type="project" value="UniProtKB-SubCell"/>
</dbReference>
<sequence length="504" mass="58653">MERSEELVFSVEPQNPVPAPFLTKTYQLVDDPLTDHIVSWGENETSFVVWRITDFAKNLLPNYFKHNNFSSFGFKKVVADRWEFANENFRKGAKHLLSEIHRRKTHRNHHDQQKPQQLFLKPEDSYGWMESPSPSPRGSSTDILTALTQDNQRLRRKNYMLVSELTHMKTLYNDIIYFIQNHVKPVPYQQKANTVGSNIIQLGPSIHVSGTETAETSVLGNSSSLTVPNNSNVKLFGVPLIDNERDFELARTYSWGSACIENSVVLHFQRALMFSVTPIDCHFFHHERLYPLASRWNNRKDHTGIPSDLASIRLQLDRLEYDKWHQTDGVMRQFGMQQSIPKMPINLDKLHKIDMGGHHDEVWPTRHKEWILGDNFKPSHDYIRWFMDERNDSIFKIEARALLEGLLISWRKGYRHLEVECDNALLVKLILDGGAADSHLTEMRLIHHLLSRNWKVTVRHISRPQNTVADRMAKCMATNSTEIHWFEEPPQSARSLIETDYVLV</sequence>
<accession>A0A7J8NL16</accession>
<dbReference type="SUPFAM" id="SSF46785">
    <property type="entry name" value="Winged helix' DNA-binding domain"/>
    <property type="match status" value="1"/>
</dbReference>
<dbReference type="PANTHER" id="PTHR10015">
    <property type="entry name" value="HEAT SHOCK TRANSCRIPTION FACTOR"/>
    <property type="match status" value="1"/>
</dbReference>
<keyword evidence="5" id="KW-0346">Stress response</keyword>
<dbReference type="InterPro" id="IPR002156">
    <property type="entry name" value="RNaseH_domain"/>
</dbReference>
<comment type="subcellular location">
    <subcellularLocation>
        <location evidence="1">Nucleus</location>
    </subcellularLocation>
</comment>
<evidence type="ECO:0000256" key="1">
    <source>
        <dbReference type="ARBA" id="ARBA00004123"/>
    </source>
</evidence>
<keyword evidence="3" id="KW-0597">Phosphoprotein</keyword>
<dbReference type="AlphaFoldDB" id="A0A7J8NL16"/>
<dbReference type="Gene3D" id="3.30.420.10">
    <property type="entry name" value="Ribonuclease H-like superfamily/Ribonuclease H"/>
    <property type="match status" value="1"/>
</dbReference>
<dbReference type="InterPro" id="IPR000232">
    <property type="entry name" value="HSF_DNA-bd"/>
</dbReference>
<keyword evidence="12" id="KW-1185">Reference proteome</keyword>
<dbReference type="SUPFAM" id="SSF53098">
    <property type="entry name" value="Ribonuclease H-like"/>
    <property type="match status" value="1"/>
</dbReference>
<comment type="similarity">
    <text evidence="9">Belongs to the HSF family.</text>
</comment>
<dbReference type="InterPro" id="IPR044730">
    <property type="entry name" value="RNase_H-like_dom_plant"/>
</dbReference>
<dbReference type="InterPro" id="IPR036388">
    <property type="entry name" value="WH-like_DNA-bd_sf"/>
</dbReference>
<dbReference type="InterPro" id="IPR036397">
    <property type="entry name" value="RNaseH_sf"/>
</dbReference>
<protein>
    <recommendedName>
        <fullName evidence="10">HSF-type DNA-binding domain-containing protein</fullName>
    </recommendedName>
</protein>
<reference evidence="11 12" key="1">
    <citation type="journal article" date="2019" name="Genome Biol. Evol.">
        <title>Insights into the evolution of the New World diploid cottons (Gossypium, subgenus Houzingenia) based on genome sequencing.</title>
        <authorList>
            <person name="Grover C.E."/>
            <person name="Arick M.A. 2nd"/>
            <person name="Thrash A."/>
            <person name="Conover J.L."/>
            <person name="Sanders W.S."/>
            <person name="Peterson D.G."/>
            <person name="Frelichowski J.E."/>
            <person name="Scheffler J.A."/>
            <person name="Scheffler B.E."/>
            <person name="Wendel J.F."/>
        </authorList>
    </citation>
    <scope>NUCLEOTIDE SEQUENCE [LARGE SCALE GENOMIC DNA]</scope>
    <source>
        <strain evidence="11">157</strain>
        <tissue evidence="11">Leaf</tissue>
    </source>
</reference>
<dbReference type="FunFam" id="1.10.10.10:FF:000037">
    <property type="entry name" value="Heat stress transcription factor B-4"/>
    <property type="match status" value="1"/>
</dbReference>
<evidence type="ECO:0000259" key="10">
    <source>
        <dbReference type="SMART" id="SM00415"/>
    </source>
</evidence>
<dbReference type="Pfam" id="PF13456">
    <property type="entry name" value="RVT_3"/>
    <property type="match status" value="1"/>
</dbReference>
<evidence type="ECO:0000256" key="5">
    <source>
        <dbReference type="ARBA" id="ARBA00023016"/>
    </source>
</evidence>
<dbReference type="SMART" id="SM00415">
    <property type="entry name" value="HSF"/>
    <property type="match status" value="1"/>
</dbReference>
<evidence type="ECO:0000256" key="9">
    <source>
        <dbReference type="RuleBase" id="RU004020"/>
    </source>
</evidence>
<dbReference type="InterPro" id="IPR012337">
    <property type="entry name" value="RNaseH-like_sf"/>
</dbReference>
<evidence type="ECO:0000313" key="12">
    <source>
        <dbReference type="Proteomes" id="UP000593572"/>
    </source>
</evidence>
<dbReference type="PANTHER" id="PTHR10015:SF304">
    <property type="entry name" value="HEAT STRESS TRANSCRIPTION FACTOR B-4B"/>
    <property type="match status" value="1"/>
</dbReference>
<dbReference type="EMBL" id="JABEZX010356231">
    <property type="protein sequence ID" value="MBA0577586.1"/>
    <property type="molecule type" value="Genomic_DNA"/>
</dbReference>
<dbReference type="Pfam" id="PF00447">
    <property type="entry name" value="HSF_DNA-bind"/>
    <property type="match status" value="1"/>
</dbReference>
<dbReference type="GO" id="GO:0003700">
    <property type="term" value="F:DNA-binding transcription factor activity"/>
    <property type="evidence" value="ECO:0007669"/>
    <property type="project" value="InterPro"/>
</dbReference>
<dbReference type="CDD" id="cd06222">
    <property type="entry name" value="RNase_H_like"/>
    <property type="match status" value="1"/>
</dbReference>
<dbReference type="PRINTS" id="PR00056">
    <property type="entry name" value="HSFDOMAIN"/>
</dbReference>
<keyword evidence="8" id="KW-0539">Nucleus</keyword>
<evidence type="ECO:0000313" key="11">
    <source>
        <dbReference type="EMBL" id="MBA0577586.1"/>
    </source>
</evidence>
<organism evidence="11 12">
    <name type="scientific">Gossypium lobatum</name>
    <dbReference type="NCBI Taxonomy" id="34289"/>
    <lineage>
        <taxon>Eukaryota</taxon>
        <taxon>Viridiplantae</taxon>
        <taxon>Streptophyta</taxon>
        <taxon>Embryophyta</taxon>
        <taxon>Tracheophyta</taxon>
        <taxon>Spermatophyta</taxon>
        <taxon>Magnoliopsida</taxon>
        <taxon>eudicotyledons</taxon>
        <taxon>Gunneridae</taxon>
        <taxon>Pentapetalae</taxon>
        <taxon>rosids</taxon>
        <taxon>malvids</taxon>
        <taxon>Malvales</taxon>
        <taxon>Malvaceae</taxon>
        <taxon>Malvoideae</taxon>
        <taxon>Gossypium</taxon>
    </lineage>
</organism>
<evidence type="ECO:0000256" key="7">
    <source>
        <dbReference type="ARBA" id="ARBA00023163"/>
    </source>
</evidence>
<comment type="caution">
    <text evidence="11">The sequence shown here is derived from an EMBL/GenBank/DDBJ whole genome shotgun (WGS) entry which is preliminary data.</text>
</comment>
<feature type="domain" description="HSF-type DNA-binding" evidence="10">
    <location>
        <begin position="17"/>
        <end position="103"/>
    </location>
</feature>
<dbReference type="Gene3D" id="1.10.10.10">
    <property type="entry name" value="Winged helix-like DNA-binding domain superfamily/Winged helix DNA-binding domain"/>
    <property type="match status" value="1"/>
</dbReference>
<keyword evidence="4" id="KW-0805">Transcription regulation</keyword>
<dbReference type="InterPro" id="IPR036390">
    <property type="entry name" value="WH_DNA-bd_sf"/>
</dbReference>
<evidence type="ECO:0000256" key="4">
    <source>
        <dbReference type="ARBA" id="ARBA00023015"/>
    </source>
</evidence>
<evidence type="ECO:0000256" key="6">
    <source>
        <dbReference type="ARBA" id="ARBA00023125"/>
    </source>
</evidence>
<name>A0A7J8NL16_9ROSI</name>
<dbReference type="GO" id="GO:0000978">
    <property type="term" value="F:RNA polymerase II cis-regulatory region sequence-specific DNA binding"/>
    <property type="evidence" value="ECO:0007669"/>
    <property type="project" value="TreeGrafter"/>
</dbReference>
<proteinExistence type="inferred from homology"/>
<evidence type="ECO:0000256" key="8">
    <source>
        <dbReference type="ARBA" id="ARBA00023242"/>
    </source>
</evidence>
<dbReference type="GO" id="GO:0004523">
    <property type="term" value="F:RNA-DNA hybrid ribonuclease activity"/>
    <property type="evidence" value="ECO:0007669"/>
    <property type="project" value="InterPro"/>
</dbReference>
<dbReference type="GO" id="GO:0006357">
    <property type="term" value="P:regulation of transcription by RNA polymerase II"/>
    <property type="evidence" value="ECO:0007669"/>
    <property type="project" value="TreeGrafter"/>
</dbReference>
<keyword evidence="6" id="KW-0238">DNA-binding</keyword>
<gene>
    <name evidence="11" type="ORF">Golob_027398</name>
</gene>
<keyword evidence="7" id="KW-0804">Transcription</keyword>
<evidence type="ECO:0000256" key="2">
    <source>
        <dbReference type="ARBA" id="ARBA00011233"/>
    </source>
</evidence>
<dbReference type="Proteomes" id="UP000593572">
    <property type="component" value="Unassembled WGS sequence"/>
</dbReference>
<comment type="subunit">
    <text evidence="2">Homotrimer.</text>
</comment>
<evidence type="ECO:0000256" key="3">
    <source>
        <dbReference type="ARBA" id="ARBA00022553"/>
    </source>
</evidence>